<dbReference type="InterPro" id="IPR029063">
    <property type="entry name" value="SAM-dependent_MTases_sf"/>
</dbReference>
<reference evidence="3" key="1">
    <citation type="submission" date="2016-10" db="EMBL/GenBank/DDBJ databases">
        <title>High microdiversification within the ubiquitous acI lineage of Actinobacteria.</title>
        <authorList>
            <person name="Neuenschwander S.M."/>
            <person name="Salcher M."/>
            <person name="Ghai R."/>
            <person name="Pernthaler J."/>
        </authorList>
    </citation>
    <scope>NUCLEOTIDE SEQUENCE [LARGE SCALE GENOMIC DNA]</scope>
</reference>
<dbReference type="InterPro" id="IPR006342">
    <property type="entry name" value="FkbM_mtfrase"/>
</dbReference>
<name>A0A249JYP2_9ACTN</name>
<dbReference type="Gene3D" id="3.40.50.150">
    <property type="entry name" value="Vaccinia Virus protein VP39"/>
    <property type="match status" value="1"/>
</dbReference>
<sequence length="281" mass="32200">MKENCIKAAGFLLSLINFRLYYRFCSLMVRKMTGERVVSVSNFAIKFEKNDPYWSQLISKHFKYELELETWLRNECSADDFFVDCGANIGYWSLFVSKELNVKTFVAIEPNPRVFQLLIENLRLNNIPEFALEGAVGDLSQGDSTTSLYLDLSPGMHVGASIYQENSSSMEIFQVPLIQLLNVFEPAIKNNQNILLKLDVEGAEISCINQIPNSIRSRVRIIYEDHGRDLECLTTKWLLSTKAYKIYFLQRSGSLEINSIDTLAYLKKRTNKGYNLVAVPM</sequence>
<keyword evidence="2" id="KW-0808">Transferase</keyword>
<dbReference type="EMBL" id="CP016768">
    <property type="protein sequence ID" value="ASY09641.1"/>
    <property type="molecule type" value="Genomic_DNA"/>
</dbReference>
<dbReference type="NCBIfam" id="TIGR01444">
    <property type="entry name" value="fkbM_fam"/>
    <property type="match status" value="1"/>
</dbReference>
<dbReference type="Pfam" id="PF05050">
    <property type="entry name" value="Methyltransf_21"/>
    <property type="match status" value="1"/>
</dbReference>
<proteinExistence type="predicted"/>
<keyword evidence="2" id="KW-0489">Methyltransferase</keyword>
<gene>
    <name evidence="2" type="ORF">B1s21122_04795</name>
</gene>
<dbReference type="AlphaFoldDB" id="A0A249JYP2"/>
<feature type="domain" description="Methyltransferase FkbM" evidence="1">
    <location>
        <begin position="84"/>
        <end position="227"/>
    </location>
</feature>
<accession>A0A249JYP2</accession>
<evidence type="ECO:0000259" key="1">
    <source>
        <dbReference type="Pfam" id="PF05050"/>
    </source>
</evidence>
<dbReference type="InterPro" id="IPR052514">
    <property type="entry name" value="SAM-dependent_MTase"/>
</dbReference>
<organism evidence="2 3">
    <name type="scientific">Candidatus Nanopelagicus limnae</name>
    <dbReference type="NCBI Taxonomy" id="1884634"/>
    <lineage>
        <taxon>Bacteria</taxon>
        <taxon>Bacillati</taxon>
        <taxon>Actinomycetota</taxon>
        <taxon>Actinomycetes</taxon>
        <taxon>Candidatus Nanopelagicales</taxon>
        <taxon>Candidatus Nanopelagicaceae</taxon>
        <taxon>Candidatus Nanopelagicus</taxon>
    </lineage>
</organism>
<evidence type="ECO:0000313" key="3">
    <source>
        <dbReference type="Proteomes" id="UP000217153"/>
    </source>
</evidence>
<dbReference type="PANTHER" id="PTHR34203">
    <property type="entry name" value="METHYLTRANSFERASE, FKBM FAMILY PROTEIN"/>
    <property type="match status" value="1"/>
</dbReference>
<protein>
    <submittedName>
        <fullName evidence="2">Methyltransferase</fullName>
    </submittedName>
</protein>
<dbReference type="SUPFAM" id="SSF53335">
    <property type="entry name" value="S-adenosyl-L-methionine-dependent methyltransferases"/>
    <property type="match status" value="1"/>
</dbReference>
<dbReference type="GO" id="GO:0008168">
    <property type="term" value="F:methyltransferase activity"/>
    <property type="evidence" value="ECO:0007669"/>
    <property type="project" value="UniProtKB-KW"/>
</dbReference>
<dbReference type="OrthoDB" id="424472at2"/>
<keyword evidence="3" id="KW-1185">Reference proteome</keyword>
<dbReference type="Proteomes" id="UP000217153">
    <property type="component" value="Chromosome"/>
</dbReference>
<dbReference type="KEGG" id="abam:B1s21122_04795"/>
<dbReference type="GO" id="GO:0032259">
    <property type="term" value="P:methylation"/>
    <property type="evidence" value="ECO:0007669"/>
    <property type="project" value="UniProtKB-KW"/>
</dbReference>
<dbReference type="PANTHER" id="PTHR34203:SF15">
    <property type="entry name" value="SLL1173 PROTEIN"/>
    <property type="match status" value="1"/>
</dbReference>
<evidence type="ECO:0000313" key="2">
    <source>
        <dbReference type="EMBL" id="ASY09641.1"/>
    </source>
</evidence>